<dbReference type="PANTHER" id="PTHR31524:SF2">
    <property type="entry name" value="PROTEIN CBG10426"/>
    <property type="match status" value="1"/>
</dbReference>
<dbReference type="Proteomes" id="UP000025227">
    <property type="component" value="Unplaced"/>
</dbReference>
<dbReference type="OrthoDB" id="5869299at2759"/>
<name>A0A7I4YJC5_HAECO</name>
<proteinExistence type="predicted"/>
<sequence length="467" mass="51190">MRHDSTAPDSPVGNLAHCDYTSGTCLLKDGSMLLWTPDKEEECRFLPVMKMRGHRLGDIWISDSREFALSWTDSSDRVKDCGADLTVSDQGYAIATVTRRTRSSDSKAGIVTSNQLAAQLLAVEGSMSSAVATLFRHALSALCGRTNLLAFALHTSLAIDPTLTVRNLLDRDDIAATFLGNDLLQIHRCMLVPPRNFRLVPFNSTCYTKPIAEITFPGGSTVHSFIDTSTLVLSHEAPTAPCAEANTFYFAQGASYLKFNALAGTFETLPSASIRNVGFPSGLNASSIALPLTIFHNLVLTNLSELVQDHQWSELWSSASSEQLLRLASSPSQSPSQSTVNIPSFSFSFWSLLFGSWSPFEVWVALCCAVVSTSILRTLIILYCNLYYPGWQIRLRELLSFRSSTVRQEAAIPLTSFPVVSPVLPTAPARDRDHIGLLKLTPPMRGRLAHRSLKSTCCTYPIEIDSS</sequence>
<dbReference type="SUPFAM" id="SSF161008">
    <property type="entry name" value="Viral glycoprotein ectodomain-like"/>
    <property type="match status" value="1"/>
</dbReference>
<dbReference type="AlphaFoldDB" id="A0A7I4YJC5"/>
<accession>A0A7I4YJC5</accession>
<dbReference type="WBParaSite" id="HCON_00107480-00001">
    <property type="protein sequence ID" value="HCON_00107480-00001"/>
    <property type="gene ID" value="HCON_00107480"/>
</dbReference>
<evidence type="ECO:0000313" key="1">
    <source>
        <dbReference type="Proteomes" id="UP000025227"/>
    </source>
</evidence>
<organism evidence="1 2">
    <name type="scientific">Haemonchus contortus</name>
    <name type="common">Barber pole worm</name>
    <dbReference type="NCBI Taxonomy" id="6289"/>
    <lineage>
        <taxon>Eukaryota</taxon>
        <taxon>Metazoa</taxon>
        <taxon>Ecdysozoa</taxon>
        <taxon>Nematoda</taxon>
        <taxon>Chromadorea</taxon>
        <taxon>Rhabditida</taxon>
        <taxon>Rhabditina</taxon>
        <taxon>Rhabditomorpha</taxon>
        <taxon>Strongyloidea</taxon>
        <taxon>Trichostrongylidae</taxon>
        <taxon>Haemonchus</taxon>
    </lineage>
</organism>
<dbReference type="PANTHER" id="PTHR31524">
    <property type="match status" value="1"/>
</dbReference>
<reference evidence="2" key="1">
    <citation type="submission" date="2020-12" db="UniProtKB">
        <authorList>
            <consortium name="WormBaseParasite"/>
        </authorList>
    </citation>
    <scope>IDENTIFICATION</scope>
    <source>
        <strain evidence="2">MHco3</strain>
    </source>
</reference>
<protein>
    <submittedName>
        <fullName evidence="2">Protein kinase domain-containing protein</fullName>
    </submittedName>
</protein>
<keyword evidence="1" id="KW-1185">Reference proteome</keyword>
<evidence type="ECO:0000313" key="2">
    <source>
        <dbReference type="WBParaSite" id="HCON_00107480-00001"/>
    </source>
</evidence>